<reference evidence="8" key="1">
    <citation type="submission" date="2009-08" db="EMBL/GenBank/DDBJ databases">
        <title>Annotation of Salpingoeca rosetta.</title>
        <authorList>
            <consortium name="The Broad Institute Genome Sequencing Platform"/>
            <person name="Russ C."/>
            <person name="Cuomo C."/>
            <person name="Burger G."/>
            <person name="Gray M.W."/>
            <person name="Holland P.W.H."/>
            <person name="King N."/>
            <person name="Lang F.B.F."/>
            <person name="Roger A.J."/>
            <person name="Ruiz-Trillo I."/>
            <person name="Young S.K."/>
            <person name="Zeng Q."/>
            <person name="Gargeya S."/>
            <person name="Alvarado L."/>
            <person name="Berlin A."/>
            <person name="Chapman S.B."/>
            <person name="Chen Z."/>
            <person name="Freedman E."/>
            <person name="Gellesch M."/>
            <person name="Goldberg J."/>
            <person name="Griggs A."/>
            <person name="Gujja S."/>
            <person name="Heilman E."/>
            <person name="Heiman D."/>
            <person name="Howarth C."/>
            <person name="Mehta T."/>
            <person name="Neiman D."/>
            <person name="Pearson M."/>
            <person name="Roberts A."/>
            <person name="Saif S."/>
            <person name="Shea T."/>
            <person name="Shenoy N."/>
            <person name="Sisk P."/>
            <person name="Stolte C."/>
            <person name="Sykes S."/>
            <person name="White J."/>
            <person name="Yandava C."/>
            <person name="Haas B."/>
            <person name="Nusbaum C."/>
            <person name="Birren B."/>
        </authorList>
    </citation>
    <scope>NUCLEOTIDE SEQUENCE [LARGE SCALE GENOMIC DNA]</scope>
    <source>
        <strain evidence="8">ATCC 50818</strain>
    </source>
</reference>
<evidence type="ECO:0000259" key="7">
    <source>
        <dbReference type="Pfam" id="PF17815"/>
    </source>
</evidence>
<dbReference type="Pfam" id="PF13365">
    <property type="entry name" value="Trypsin_2"/>
    <property type="match status" value="1"/>
</dbReference>
<feature type="domain" description="PDZ" evidence="6">
    <location>
        <begin position="261"/>
        <end position="351"/>
    </location>
</feature>
<dbReference type="InterPro" id="IPR046449">
    <property type="entry name" value="DEGP_PDZ_sf"/>
</dbReference>
<dbReference type="Proteomes" id="UP000007799">
    <property type="component" value="Unassembled WGS sequence"/>
</dbReference>
<comment type="similarity">
    <text evidence="1">Belongs to the peptidase S1C family.</text>
</comment>
<dbReference type="eggNOG" id="KOG1320">
    <property type="taxonomic scope" value="Eukaryota"/>
</dbReference>
<dbReference type="InterPro" id="IPR009003">
    <property type="entry name" value="Peptidase_S1_PA"/>
</dbReference>
<evidence type="ECO:0000313" key="8">
    <source>
        <dbReference type="EMBL" id="EGD79346.1"/>
    </source>
</evidence>
<evidence type="ECO:0000259" key="6">
    <source>
        <dbReference type="Pfam" id="PF13180"/>
    </source>
</evidence>
<dbReference type="PANTHER" id="PTHR45980">
    <property type="match status" value="1"/>
</dbReference>
<dbReference type="EMBL" id="GL832985">
    <property type="protein sequence ID" value="EGD79346.1"/>
    <property type="molecule type" value="Genomic_DNA"/>
</dbReference>
<dbReference type="PANTHER" id="PTHR45980:SF9">
    <property type="entry name" value="PROTEASE DO-LIKE 10, MITOCHONDRIAL-RELATED"/>
    <property type="match status" value="1"/>
</dbReference>
<keyword evidence="4" id="KW-0720">Serine protease</keyword>
<dbReference type="Pfam" id="PF17815">
    <property type="entry name" value="PDZ_3"/>
    <property type="match status" value="1"/>
</dbReference>
<sequence>MARRRQKKAVPMSRTMSSSSIEEELPRPPPNVRKNLPVKSVVKIFTVASRPNFRQPWQMSQQEYYKGSGFVVQNNYILTNAHVVADYTTVRVRRHGGHHKFVAKVLCINYSCDLALLTVDDKAFWKDLPALEVADEVPQLDERVLVIGYPMGGDTISVTRGVVSRVTTLSYADCKFPQLLASFLLVVQIDAAINSGNSGGPVFRENGKVVGVAFSGYAGAADNIGYIIPYPVIKNFLEDYERRGTSDGVCDLGFSYELCENQAMQKMLKLAGDKSGVRIVSVRPLGASHNIIKPGDVVMKINGFKVANDGTIPFRQDERVHMSHAITSNSLGEDVEVVLLRDGRKKTVKIKGMRTPMLIPPFRRDKEMPSYLIVGGAVFTVMTGGLLDAAVDEFDDNAWEYSRRAKKYPDEQLVIRIGWLSHPINHGYASHRAERIAKCNGVQVRNIRHLKALCEQSKKFIVIETGVKRSIVFDVKETKKVEKEILETYAIPSPCSKDLVDVDASYEPLPASDYDVKDEKGEDEATAPSCDVEDADEAGVLPTAAATGATGGDDGSAEHDTGAASASSSSSSRGRRGGDGATMAMDARADGDHDNNNDNDNNDGDDDDAMPKKRAKATRSSPRRTAGATKTKASKADKSSAAGGDRGGRPRRSGRKKHA</sequence>
<evidence type="ECO:0000256" key="2">
    <source>
        <dbReference type="ARBA" id="ARBA00022670"/>
    </source>
</evidence>
<dbReference type="Gene3D" id="2.30.42.10">
    <property type="match status" value="1"/>
</dbReference>
<evidence type="ECO:0008006" key="10">
    <source>
        <dbReference type="Google" id="ProtNLM"/>
    </source>
</evidence>
<feature type="compositionally biased region" description="Basic and acidic residues" evidence="5">
    <location>
        <begin position="587"/>
        <end position="596"/>
    </location>
</feature>
<dbReference type="InterPro" id="IPR001940">
    <property type="entry name" value="Peptidase_S1C"/>
</dbReference>
<evidence type="ECO:0000256" key="1">
    <source>
        <dbReference type="ARBA" id="ARBA00010541"/>
    </source>
</evidence>
<dbReference type="InterPro" id="IPR043504">
    <property type="entry name" value="Peptidase_S1_PA_chymotrypsin"/>
</dbReference>
<dbReference type="STRING" id="946362.F2UNZ1"/>
<feature type="region of interest" description="Disordered" evidence="5">
    <location>
        <begin position="510"/>
        <end position="659"/>
    </location>
</feature>
<name>F2UNZ1_SALR5</name>
<dbReference type="GO" id="GO:0004252">
    <property type="term" value="F:serine-type endopeptidase activity"/>
    <property type="evidence" value="ECO:0007669"/>
    <property type="project" value="InterPro"/>
</dbReference>
<feature type="compositionally biased region" description="Low complexity" evidence="5">
    <location>
        <begin position="562"/>
        <end position="572"/>
    </location>
</feature>
<dbReference type="SUPFAM" id="SSF50494">
    <property type="entry name" value="Trypsin-like serine proteases"/>
    <property type="match status" value="1"/>
</dbReference>
<evidence type="ECO:0000313" key="9">
    <source>
        <dbReference type="Proteomes" id="UP000007799"/>
    </source>
</evidence>
<keyword evidence="2" id="KW-0645">Protease</keyword>
<dbReference type="InterPro" id="IPR001478">
    <property type="entry name" value="PDZ"/>
</dbReference>
<feature type="region of interest" description="Disordered" evidence="5">
    <location>
        <begin position="1"/>
        <end position="32"/>
    </location>
</feature>
<dbReference type="GO" id="GO:0006508">
    <property type="term" value="P:proteolysis"/>
    <property type="evidence" value="ECO:0007669"/>
    <property type="project" value="UniProtKB-KW"/>
</dbReference>
<dbReference type="Pfam" id="PF13180">
    <property type="entry name" value="PDZ_2"/>
    <property type="match status" value="1"/>
</dbReference>
<keyword evidence="3" id="KW-0378">Hydrolase</keyword>
<feature type="compositionally biased region" description="Acidic residues" evidence="5">
    <location>
        <begin position="521"/>
        <end position="537"/>
    </location>
</feature>
<evidence type="ECO:0000256" key="4">
    <source>
        <dbReference type="ARBA" id="ARBA00022825"/>
    </source>
</evidence>
<dbReference type="OMA" id="CVEHNTQ"/>
<proteinExistence type="inferred from homology"/>
<accession>F2UNZ1</accession>
<feature type="compositionally biased region" description="Basic residues" evidence="5">
    <location>
        <begin position="649"/>
        <end position="659"/>
    </location>
</feature>
<dbReference type="PRINTS" id="PR00834">
    <property type="entry name" value="PROTEASES2C"/>
</dbReference>
<gene>
    <name evidence="8" type="ORF">PTSG_09760</name>
</gene>
<evidence type="ECO:0000256" key="3">
    <source>
        <dbReference type="ARBA" id="ARBA00022801"/>
    </source>
</evidence>
<evidence type="ECO:0000256" key="5">
    <source>
        <dbReference type="SAM" id="MobiDB-lite"/>
    </source>
</evidence>
<dbReference type="Gene3D" id="3.20.190.20">
    <property type="match status" value="1"/>
</dbReference>
<protein>
    <recommendedName>
        <fullName evidence="10">PDZ domain-containing protein</fullName>
    </recommendedName>
</protein>
<organism evidence="9">
    <name type="scientific">Salpingoeca rosetta (strain ATCC 50818 / BSB-021)</name>
    <dbReference type="NCBI Taxonomy" id="946362"/>
    <lineage>
        <taxon>Eukaryota</taxon>
        <taxon>Choanoflagellata</taxon>
        <taxon>Craspedida</taxon>
        <taxon>Salpingoecidae</taxon>
        <taxon>Salpingoeca</taxon>
    </lineage>
</organism>
<dbReference type="AlphaFoldDB" id="F2UNZ1"/>
<dbReference type="GeneID" id="16069657"/>
<dbReference type="InterPro" id="IPR036034">
    <property type="entry name" value="PDZ_sf"/>
</dbReference>
<dbReference type="KEGG" id="sre:PTSG_09760"/>
<feature type="domain" description="Protease Do-like PDZ" evidence="7">
    <location>
        <begin position="365"/>
        <end position="498"/>
    </location>
</feature>
<dbReference type="Gene3D" id="2.40.10.10">
    <property type="entry name" value="Trypsin-like serine proteases"/>
    <property type="match status" value="2"/>
</dbReference>
<dbReference type="InterPro" id="IPR041517">
    <property type="entry name" value="DEGP_PDZ"/>
</dbReference>
<keyword evidence="9" id="KW-1185">Reference proteome</keyword>
<dbReference type="SUPFAM" id="SSF50156">
    <property type="entry name" value="PDZ domain-like"/>
    <property type="match status" value="1"/>
</dbReference>
<dbReference type="OrthoDB" id="4217619at2759"/>
<dbReference type="InParanoid" id="F2UNZ1"/>
<dbReference type="RefSeq" id="XP_004989115.1">
    <property type="nucleotide sequence ID" value="XM_004989058.1"/>
</dbReference>